<accession>A0A6N3GSW0</accession>
<evidence type="ECO:0000313" key="2">
    <source>
        <dbReference type="EMBL" id="VYU67907.1"/>
    </source>
</evidence>
<protein>
    <submittedName>
        <fullName evidence="2">Y_Y_Y domain protein</fullName>
    </submittedName>
</protein>
<dbReference type="Pfam" id="PF07495">
    <property type="entry name" value="Y_Y_Y"/>
    <property type="match status" value="4"/>
</dbReference>
<dbReference type="RefSeq" id="WP_156627897.1">
    <property type="nucleotide sequence ID" value="NZ_CACRTO010000049.1"/>
</dbReference>
<reference evidence="2" key="1">
    <citation type="submission" date="2019-11" db="EMBL/GenBank/DDBJ databases">
        <authorList>
            <person name="Feng L."/>
        </authorList>
    </citation>
    <scope>NUCLEOTIDE SEQUENCE</scope>
    <source>
        <strain evidence="2">CTertiumLFYP3</strain>
    </source>
</reference>
<feature type="domain" description="Two component regulator three Y" evidence="1">
    <location>
        <begin position="428"/>
        <end position="486"/>
    </location>
</feature>
<sequence length="692" mass="80541">MNEFEIMFDKESPALLGEKIKIRVNSNNKEGYKYKFFIGYQSDRRWSWVPIQDFSMSNECIWIPEKADSYMIMVNIQDEAGKNTSIRNEFRIKTEIESSNKEEDTEVNNNNKKLIKDVIIDKTSLTLGEKINLDVLTSEDEIILYRFWIRGSQGWEPLRDYTPENKFTYTTNRAMDGEILIECKRPSSSDNVDDFTTVKFKVKDQPTIEVTSFECLSDKLLVGEELVFKVGVNLESSRTILYKFLRVDKNGRTTCVQDYSTKSVISFYEKEKGKYKLLCYVRDIFSNKPYDDRAAMIYYVKPYEEIKIKSFSSELSSPQLSGNTIAFKTKVQGGNEVLYRYIVEGTVAEDTGYIRSKIFNWETKSEGEYKIKVLVKDMSFNGEYEDTKEINFKVDKKGEKPVNILSVNASKTRGCIKGEPINLKVKAEGGTELKYSFIVYKDGKEKERINYGAMNWVNFTPEESGEYEVEVRVLDKYSLRDYDAHDYLFLKVKDYQEAEIDYVLLSQKEVYLVGDIIELETVAQNTKNILLRYVTKINGHEVEDTGYIKSNSLKIKPKCPGKYTFRIYAKNILCKDEFDTKKEVSIYVNESTPVTNTKVTLESEEVIEGREITFEASSEGGKEVCYEFYIMEKGNWVRVQSYSRKNYYTFLPFTTGDYKVLVLSKSYYKKVNYEDYAYLEFKVKAEVLQGTM</sequence>
<gene>
    <name evidence="2" type="ORF">CTLFYP3_00108</name>
</gene>
<proteinExistence type="predicted"/>
<dbReference type="NCBIfam" id="NF010681">
    <property type="entry name" value="PRK14081.1"/>
    <property type="match status" value="1"/>
</dbReference>
<dbReference type="EMBL" id="CACRTO010000049">
    <property type="protein sequence ID" value="VYU67907.1"/>
    <property type="molecule type" value="Genomic_DNA"/>
</dbReference>
<organism evidence="2">
    <name type="scientific">Clostridium tertium</name>
    <dbReference type="NCBI Taxonomy" id="1559"/>
    <lineage>
        <taxon>Bacteria</taxon>
        <taxon>Bacillati</taxon>
        <taxon>Bacillota</taxon>
        <taxon>Clostridia</taxon>
        <taxon>Eubacteriales</taxon>
        <taxon>Clostridiaceae</taxon>
        <taxon>Clostridium</taxon>
    </lineage>
</organism>
<name>A0A6N3GSW0_9CLOT</name>
<evidence type="ECO:0000259" key="1">
    <source>
        <dbReference type="Pfam" id="PF07495"/>
    </source>
</evidence>
<dbReference type="InterPro" id="IPR011123">
    <property type="entry name" value="Y_Y_Y"/>
</dbReference>
<feature type="domain" description="Two component regulator three Y" evidence="1">
    <location>
        <begin position="235"/>
        <end position="300"/>
    </location>
</feature>
<feature type="domain" description="Two component regulator three Y" evidence="1">
    <location>
        <begin position="523"/>
        <end position="588"/>
    </location>
</feature>
<feature type="domain" description="Two component regulator three Y" evidence="1">
    <location>
        <begin position="332"/>
        <end position="394"/>
    </location>
</feature>
<dbReference type="AlphaFoldDB" id="A0A6N3GSW0"/>